<dbReference type="SUPFAM" id="SSF49777">
    <property type="entry name" value="PEBP-like"/>
    <property type="match status" value="1"/>
</dbReference>
<dbReference type="RefSeq" id="WP_085770409.1">
    <property type="nucleotide sequence ID" value="NZ_AP027149.1"/>
</dbReference>
<accession>A0A1W6MRX4</accession>
<dbReference type="Pfam" id="PF01161">
    <property type="entry name" value="PBP"/>
    <property type="match status" value="1"/>
</dbReference>
<organism evidence="2 3">
    <name type="scientific">Methylocystis bryophila</name>
    <dbReference type="NCBI Taxonomy" id="655015"/>
    <lineage>
        <taxon>Bacteria</taxon>
        <taxon>Pseudomonadati</taxon>
        <taxon>Pseudomonadota</taxon>
        <taxon>Alphaproteobacteria</taxon>
        <taxon>Hyphomicrobiales</taxon>
        <taxon>Methylocystaceae</taxon>
        <taxon>Methylocystis</taxon>
    </lineage>
</organism>
<dbReference type="Proteomes" id="UP000193978">
    <property type="component" value="Chromosome"/>
</dbReference>
<name>A0A1W6MRX4_9HYPH</name>
<dbReference type="PANTHER" id="PTHR30289">
    <property type="entry name" value="UNCHARACTERIZED PROTEIN YBCL-RELATED"/>
    <property type="match status" value="1"/>
</dbReference>
<dbReference type="OrthoDB" id="9797506at2"/>
<evidence type="ECO:0000313" key="2">
    <source>
        <dbReference type="EMBL" id="ARN80344.1"/>
    </source>
</evidence>
<feature type="signal peptide" evidence="1">
    <location>
        <begin position="1"/>
        <end position="24"/>
    </location>
</feature>
<dbReference type="AlphaFoldDB" id="A0A1W6MRX4"/>
<dbReference type="CDD" id="cd00865">
    <property type="entry name" value="PEBP_bact_arch"/>
    <property type="match status" value="1"/>
</dbReference>
<dbReference type="NCBIfam" id="TIGR00481">
    <property type="entry name" value="YbhB/YbcL family Raf kinase inhibitor-like protein"/>
    <property type="match status" value="1"/>
</dbReference>
<dbReference type="InterPro" id="IPR008914">
    <property type="entry name" value="PEBP"/>
</dbReference>
<evidence type="ECO:0000313" key="3">
    <source>
        <dbReference type="Proteomes" id="UP000193978"/>
    </source>
</evidence>
<dbReference type="PANTHER" id="PTHR30289:SF1">
    <property type="entry name" value="PEBP (PHOSPHATIDYLETHANOLAMINE-BINDING PROTEIN) FAMILY PROTEIN"/>
    <property type="match status" value="1"/>
</dbReference>
<dbReference type="InterPro" id="IPR005247">
    <property type="entry name" value="YbhB_YbcL/LppC-like"/>
</dbReference>
<feature type="chain" id="PRO_5013252801" evidence="1">
    <location>
        <begin position="25"/>
        <end position="186"/>
    </location>
</feature>
<proteinExistence type="predicted"/>
<evidence type="ECO:0000256" key="1">
    <source>
        <dbReference type="SAM" id="SignalP"/>
    </source>
</evidence>
<dbReference type="InterPro" id="IPR036610">
    <property type="entry name" value="PEBP-like_sf"/>
</dbReference>
<keyword evidence="3" id="KW-1185">Reference proteome</keyword>
<dbReference type="Gene3D" id="3.90.280.10">
    <property type="entry name" value="PEBP-like"/>
    <property type="match status" value="1"/>
</dbReference>
<dbReference type="STRING" id="655015.B1812_03765"/>
<protein>
    <submittedName>
        <fullName evidence="2">Kinase inhibitor</fullName>
    </submittedName>
</protein>
<dbReference type="EMBL" id="CP019948">
    <property type="protein sequence ID" value="ARN80344.1"/>
    <property type="molecule type" value="Genomic_DNA"/>
</dbReference>
<sequence>MKRGLFLLGFVSLFAAQASEGAQAFDLKSPDISPGQTIASAFIYNSSGCTGQNLSPALEWSDPPAGTKSFAVLVHDPDAPTGGAGFWHWLAIDIPATVRSLPRGAGSADGKAMPAGSKQLETDFGEVGYGGPCPPKGHGPHRYVFTVYALPVEKLDVKPTDRTAIVGFTINQSALAKASITATFGR</sequence>
<dbReference type="KEGG" id="mbry:B1812_03765"/>
<reference evidence="2 3" key="1">
    <citation type="submission" date="2017-02" db="EMBL/GenBank/DDBJ databases">
        <authorList>
            <person name="Peterson S.W."/>
        </authorList>
    </citation>
    <scope>NUCLEOTIDE SEQUENCE [LARGE SCALE GENOMIC DNA]</scope>
    <source>
        <strain evidence="2 3">S285</strain>
    </source>
</reference>
<keyword evidence="1" id="KW-0732">Signal</keyword>
<gene>
    <name evidence="2" type="ORF">B1812_03765</name>
</gene>